<dbReference type="GO" id="GO:0004315">
    <property type="term" value="F:3-oxoacyl-[acyl-carrier-protein] synthase activity"/>
    <property type="evidence" value="ECO:0007669"/>
    <property type="project" value="UniProtKB-EC"/>
</dbReference>
<evidence type="ECO:0000256" key="6">
    <source>
        <dbReference type="PIRNR" id="PIRNR000454"/>
    </source>
</evidence>
<accession>A0A9P8ULE8</accession>
<feature type="compositionally biased region" description="Low complexity" evidence="9">
    <location>
        <begin position="1361"/>
        <end position="1374"/>
    </location>
</feature>
<dbReference type="GO" id="GO:0004312">
    <property type="term" value="F:fatty acid synthase activity"/>
    <property type="evidence" value="ECO:0007669"/>
    <property type="project" value="InterPro"/>
</dbReference>
<dbReference type="SUPFAM" id="SSF52151">
    <property type="entry name" value="FabD/lysophospholipase-like"/>
    <property type="match status" value="1"/>
</dbReference>
<evidence type="ECO:0000256" key="4">
    <source>
        <dbReference type="ARBA" id="ARBA00022553"/>
    </source>
</evidence>
<keyword evidence="12" id="KW-1185">Reference proteome</keyword>
<dbReference type="CDD" id="cd08950">
    <property type="entry name" value="KR_fFAS_SDR_c_like"/>
    <property type="match status" value="1"/>
</dbReference>
<dbReference type="InterPro" id="IPR040899">
    <property type="entry name" value="Fas_alpha_ACP"/>
</dbReference>
<evidence type="ECO:0000256" key="5">
    <source>
        <dbReference type="ARBA" id="ARBA00022679"/>
    </source>
</evidence>
<dbReference type="SUPFAM" id="SSF53901">
    <property type="entry name" value="Thiolase-like"/>
    <property type="match status" value="2"/>
</dbReference>
<dbReference type="InterPro" id="IPR016039">
    <property type="entry name" value="Thiolase-like"/>
</dbReference>
<sequence>MGLPTGVSISEEMGDEEQREIAHRLLIELLAHQVALPVRWIDTQDAMLSEERKAQRFIEFGPSRVLGGLLGRTLERQYGSKQVQQAVASQYKVLAYEQDVHQITFKSDQHAGKQEQLVTNDSTSTQQRLAEAPIPAPPITENTIPAAQTQQPHARAQLEDVSISAGLIIRNLVSFKLKKDWQAVALSKSLKELTGGRSTMQNELVSDLGNEFGSLPDGLESLSLERFAVSLEPSHSGRLGKQSTSLIARFVSAKMPTGWSLDTIKSHISSSWALGPSRQDAILLIAATSAPAVRLDSPDAVKSFISETVQSYAIEEKVDLQTRDQESTVHGQLPVMTDESQLNDLKREQGQLSSKLLEFLHDHLGETQSSGLQRLQESIDASQTLQNKLDLLQRELGEEFQTGVEPKFDRKQARRFASSWNTARVKLLELCYNHGQLENHELDATALRFANCYDTVIERLLSSISGGSLAAIYELVQKHQAAGPLFRYTGHPKAPQTTLLEDGTTQIAEISRLAKHGAIQYTDLMCTSLKVEGIDDKLPCLHIKRKSPYGWLMDETMTRIYHAELHKSTDLGISFAGMTVLVIGAGPESIAIDVVQGLLQGGARVIMTTSRAPSASAGMCQTIYEQNGANGSDLLLLPFNQGSKQDCESMIEYIYSEKGLNRNLDAVIPFAAVSEIGSEIDGIGSRSELAHRVMLTNCIRVLGAVADQKRSRRLDSQPTMAILPFSPNHGSFGGDGLYSESKLGLESLLERFSSESWSPYLSVCGAVVGWTRGTGLMSGNGPVAEAIEKHGALTFSTTEMALNLLCLLTHPIMDRSTEEPLLADLSGGLGRLSQLKAKVAQARQELHDAVAIKRIIFQEDKIEQELLGEDELVIKNPKELKRWNPDMGFPSWALYDEDLASLDHLHDMVEPERVIVIVGFSELGPWGSSRTRWEKEKGIAFTSGAYLELAWMMGLIRHFDGLDKSGNRYIGWVDRETGDPINDGDIGRRYHDHILAHTGIRMIESTRAGGFCPDRKESLQEFVLEQDLSPFDATRATADAFKARNGDKAHVWAAAGTDTFKVQLKRGATVYVPKSRAFDSVVAGEIPTGFSPSIYGIPEDIASQIDPVTTYALCGAAEALYSAGITDPYEVYEHLHLSEFGLFVGSSLGGLTKLQQMYKDDHLDKPVPGDVMQETLFNTPAAWINMLLMGSAGPIKTLTGACATSLESLDAACESLLAGKTKMCLVGGVDDLAEEEAYNFSAMKATVNSREQLKMGRLPHEMSRPMSETRAGFVESHGCGMQLICTADIALKMGLPIYAVIASSTMASDGIGRSVPAPGQGILTNARESPNASHSPWLDVRFRRACMDDFVAGHSAERNYSTPSSSLSPNTPSTEATTPDSNWSLEPKATLIPSILDDNAVTKWATPMNPRRAAKLLYGDDLRRLEPGISPLRAALAVWGLGVDDIDMVSMHGTSTKGNDKNEAHVIQQQMQHLGRSQSRLIPVICQKSLTGHPKAAAAAWMLNGCLQAMKDGIIPRNAALDSVDEELRQFEYLAFPTQDNLKVPEIKAFLLNSFGFGQKGGQILGVASKYLFATLNREDVETYRKKTETRQNLAKRSYIHGMVNNCLIPIKNEGPYKKENASKFYLDPYMTTMAKG</sequence>
<proteinExistence type="inferred from homology"/>
<comment type="similarity">
    <text evidence="1 6">Belongs to the thiolase-like superfamily. Fungal fatty acid synthetase subunit alpha family.</text>
</comment>
<dbReference type="GO" id="GO:0005835">
    <property type="term" value="C:fatty acid synthase complex"/>
    <property type="evidence" value="ECO:0007669"/>
    <property type="project" value="InterPro"/>
</dbReference>
<dbReference type="InterPro" id="IPR036291">
    <property type="entry name" value="NAD(P)-bd_dom_sf"/>
</dbReference>
<dbReference type="PROSITE" id="PS00606">
    <property type="entry name" value="KS3_1"/>
    <property type="match status" value="1"/>
</dbReference>
<gene>
    <name evidence="11" type="ORF">BKA67DRAFT_566038</name>
</gene>
<dbReference type="GO" id="GO:0044550">
    <property type="term" value="P:secondary metabolite biosynthetic process"/>
    <property type="evidence" value="ECO:0007669"/>
    <property type="project" value="UniProtKB-ARBA"/>
</dbReference>
<keyword evidence="3 6" id="KW-0596">Phosphopantetheine</keyword>
<dbReference type="Pfam" id="PF02801">
    <property type="entry name" value="Ketoacyl-synt_C"/>
    <property type="match status" value="1"/>
</dbReference>
<dbReference type="Pfam" id="PF18325">
    <property type="entry name" value="Fas_alpha_ACP"/>
    <property type="match status" value="1"/>
</dbReference>
<dbReference type="InterPro" id="IPR050830">
    <property type="entry name" value="Fungal_FAS"/>
</dbReference>
<dbReference type="OrthoDB" id="4251012at2759"/>
<reference evidence="11" key="1">
    <citation type="journal article" date="2021" name="Nat. Commun.">
        <title>Genetic determinants of endophytism in the Arabidopsis root mycobiome.</title>
        <authorList>
            <person name="Mesny F."/>
            <person name="Miyauchi S."/>
            <person name="Thiergart T."/>
            <person name="Pickel B."/>
            <person name="Atanasova L."/>
            <person name="Karlsson M."/>
            <person name="Huettel B."/>
            <person name="Barry K.W."/>
            <person name="Haridas S."/>
            <person name="Chen C."/>
            <person name="Bauer D."/>
            <person name="Andreopoulos W."/>
            <person name="Pangilinan J."/>
            <person name="LaButti K."/>
            <person name="Riley R."/>
            <person name="Lipzen A."/>
            <person name="Clum A."/>
            <person name="Drula E."/>
            <person name="Henrissat B."/>
            <person name="Kohler A."/>
            <person name="Grigoriev I.V."/>
            <person name="Martin F.M."/>
            <person name="Hacquard S."/>
        </authorList>
    </citation>
    <scope>NUCLEOTIDE SEQUENCE</scope>
    <source>
        <strain evidence="11">MPI-SDFR-AT-0073</strain>
    </source>
</reference>
<dbReference type="Pfam" id="PF00109">
    <property type="entry name" value="ketoacyl-synt"/>
    <property type="match status" value="1"/>
</dbReference>
<evidence type="ECO:0000256" key="2">
    <source>
        <dbReference type="ARBA" id="ARBA00013191"/>
    </source>
</evidence>
<comment type="caution">
    <text evidence="11">The sequence shown here is derived from an EMBL/GenBank/DDBJ whole genome shotgun (WGS) entry which is preliminary data.</text>
</comment>
<dbReference type="PANTHER" id="PTHR10982">
    <property type="entry name" value="MALONYL COA-ACYL CARRIER PROTEIN TRANSACYLASE"/>
    <property type="match status" value="1"/>
</dbReference>
<dbReference type="Gene3D" id="3.40.50.720">
    <property type="entry name" value="NAD(P)-binding Rossmann-like Domain"/>
    <property type="match status" value="2"/>
</dbReference>
<keyword evidence="5 6" id="KW-0808">Transferase</keyword>
<feature type="active site" description="For beta-ketoacyl synthase activity" evidence="7">
    <location>
        <position position="1202"/>
    </location>
</feature>
<dbReference type="PROSITE" id="PS52004">
    <property type="entry name" value="KS3_2"/>
    <property type="match status" value="1"/>
</dbReference>
<dbReference type="InterPro" id="IPR014031">
    <property type="entry name" value="Ketoacyl_synth_C"/>
</dbReference>
<dbReference type="InterPro" id="IPR041550">
    <property type="entry name" value="FASI_helical"/>
</dbReference>
<dbReference type="PANTHER" id="PTHR10982:SF21">
    <property type="entry name" value="FATTY ACID SYNTHASE SUBUNIT BETA"/>
    <property type="match status" value="1"/>
</dbReference>
<feature type="modified residue" description="O-(pantetheine 4'-phosphoryl)serine" evidence="8">
    <location>
        <position position="198"/>
    </location>
</feature>
<dbReference type="FunFam" id="3.90.25.70:FF:000001">
    <property type="entry name" value="Fatty acid synthase subunit alpha"/>
    <property type="match status" value="1"/>
</dbReference>
<feature type="compositionally biased region" description="Polar residues" evidence="9">
    <location>
        <begin position="1375"/>
        <end position="1384"/>
    </location>
</feature>
<dbReference type="Proteomes" id="UP000758603">
    <property type="component" value="Unassembled WGS sequence"/>
</dbReference>
<dbReference type="Gene3D" id="3.90.25.70">
    <property type="match status" value="1"/>
</dbReference>
<dbReference type="EMBL" id="JAGPXC010000004">
    <property type="protein sequence ID" value="KAH6654700.1"/>
    <property type="molecule type" value="Genomic_DNA"/>
</dbReference>
<evidence type="ECO:0000256" key="7">
    <source>
        <dbReference type="PIRSR" id="PIRSR000454-1"/>
    </source>
</evidence>
<dbReference type="PROSITE" id="PS00098">
    <property type="entry name" value="THIOLASE_1"/>
    <property type="match status" value="1"/>
</dbReference>
<feature type="region of interest" description="Disordered" evidence="9">
    <location>
        <begin position="109"/>
        <end position="128"/>
    </location>
</feature>
<protein>
    <recommendedName>
        <fullName evidence="2">beta-ketoacyl-[acyl-carrier-protein] synthase I</fullName>
        <ecNumber evidence="2">2.3.1.41</ecNumber>
    </recommendedName>
</protein>
<dbReference type="Pfam" id="PF18314">
    <property type="entry name" value="FAS_I_H"/>
    <property type="match status" value="1"/>
</dbReference>
<dbReference type="SUPFAM" id="SSF51735">
    <property type="entry name" value="NAD(P)-binding Rossmann-fold domains"/>
    <property type="match status" value="1"/>
</dbReference>
<dbReference type="EC" id="2.3.1.41" evidence="2"/>
<name>A0A9P8ULE8_9PEZI</name>
<evidence type="ECO:0000256" key="9">
    <source>
        <dbReference type="SAM" id="MobiDB-lite"/>
    </source>
</evidence>
<dbReference type="InterPro" id="IPR018201">
    <property type="entry name" value="Ketoacyl_synth_AS"/>
</dbReference>
<evidence type="ECO:0000256" key="8">
    <source>
        <dbReference type="PIRSR" id="PIRSR000454-4"/>
    </source>
</evidence>
<feature type="region of interest" description="Disordered" evidence="9">
    <location>
        <begin position="1357"/>
        <end position="1384"/>
    </location>
</feature>
<dbReference type="GO" id="GO:0004316">
    <property type="term" value="F:3-oxoacyl-[acyl-carrier-protein] reductase (NADPH) activity"/>
    <property type="evidence" value="ECO:0007669"/>
    <property type="project" value="InterPro"/>
</dbReference>
<evidence type="ECO:0000256" key="3">
    <source>
        <dbReference type="ARBA" id="ARBA00022450"/>
    </source>
</evidence>
<evidence type="ECO:0000259" key="10">
    <source>
        <dbReference type="PROSITE" id="PS52004"/>
    </source>
</evidence>
<feature type="domain" description="Ketosynthase family 3 (KS3)" evidence="10">
    <location>
        <begin position="1020"/>
        <end position="1568"/>
    </location>
</feature>
<dbReference type="GO" id="GO:0008897">
    <property type="term" value="F:holo-[acyl-carrier-protein] synthase activity"/>
    <property type="evidence" value="ECO:0007669"/>
    <property type="project" value="InterPro"/>
</dbReference>
<keyword evidence="4" id="KW-0597">Phosphoprotein</keyword>
<dbReference type="Gene3D" id="3.30.70.2490">
    <property type="match status" value="1"/>
</dbReference>
<dbReference type="InterPro" id="IPR016035">
    <property type="entry name" value="Acyl_Trfase/lysoPLipase"/>
</dbReference>
<organism evidence="11 12">
    <name type="scientific">Truncatella angustata</name>
    <dbReference type="NCBI Taxonomy" id="152316"/>
    <lineage>
        <taxon>Eukaryota</taxon>
        <taxon>Fungi</taxon>
        <taxon>Dikarya</taxon>
        <taxon>Ascomycota</taxon>
        <taxon>Pezizomycotina</taxon>
        <taxon>Sordariomycetes</taxon>
        <taxon>Xylariomycetidae</taxon>
        <taxon>Amphisphaeriales</taxon>
        <taxon>Sporocadaceae</taxon>
        <taxon>Truncatella</taxon>
    </lineage>
</organism>
<evidence type="ECO:0000313" key="11">
    <source>
        <dbReference type="EMBL" id="KAH6654700.1"/>
    </source>
</evidence>
<dbReference type="Gene3D" id="3.40.47.10">
    <property type="match status" value="2"/>
</dbReference>
<dbReference type="InterPro" id="IPR014030">
    <property type="entry name" value="Ketoacyl_synth_N"/>
</dbReference>
<dbReference type="GeneID" id="70131739"/>
<dbReference type="RefSeq" id="XP_045958970.1">
    <property type="nucleotide sequence ID" value="XM_046102847.1"/>
</dbReference>
<dbReference type="GO" id="GO:0042759">
    <property type="term" value="P:long-chain fatty acid biosynthetic process"/>
    <property type="evidence" value="ECO:0007669"/>
    <property type="project" value="UniProtKB-UniRule"/>
</dbReference>
<dbReference type="InterPro" id="IPR020841">
    <property type="entry name" value="PKS_Beta-ketoAc_synthase_dom"/>
</dbReference>
<dbReference type="PIRSF" id="PIRSF000454">
    <property type="entry name" value="FAS_yeast_alpha"/>
    <property type="match status" value="1"/>
</dbReference>
<dbReference type="InterPro" id="IPR026025">
    <property type="entry name" value="FAS_alpha_yeast"/>
</dbReference>
<dbReference type="InterPro" id="IPR020615">
    <property type="entry name" value="Thiolase_acyl_enz_int_AS"/>
</dbReference>
<feature type="compositionally biased region" description="Polar residues" evidence="9">
    <location>
        <begin position="116"/>
        <end position="128"/>
    </location>
</feature>
<evidence type="ECO:0000256" key="1">
    <source>
        <dbReference type="ARBA" id="ARBA00007485"/>
    </source>
</evidence>
<dbReference type="InterPro" id="IPR047224">
    <property type="entry name" value="FAS_alpha_su_C"/>
</dbReference>
<evidence type="ECO:0000313" key="12">
    <source>
        <dbReference type="Proteomes" id="UP000758603"/>
    </source>
</evidence>
<dbReference type="SMART" id="SM00825">
    <property type="entry name" value="PKS_KS"/>
    <property type="match status" value="1"/>
</dbReference>
<dbReference type="CDD" id="cd00828">
    <property type="entry name" value="elong_cond_enzymes"/>
    <property type="match status" value="1"/>
</dbReference>